<protein>
    <submittedName>
        <fullName evidence="1">Uncharacterized protein</fullName>
    </submittedName>
</protein>
<proteinExistence type="predicted"/>
<evidence type="ECO:0000313" key="1">
    <source>
        <dbReference type="EMBL" id="AXY21351.1"/>
    </source>
</evidence>
<dbReference type="Proteomes" id="UP000264120">
    <property type="component" value="Chromosome"/>
</dbReference>
<organism evidence="1 2">
    <name type="scientific">Komagataeibacter saccharivorans</name>
    <dbReference type="NCBI Taxonomy" id="265959"/>
    <lineage>
        <taxon>Bacteria</taxon>
        <taxon>Pseudomonadati</taxon>
        <taxon>Pseudomonadota</taxon>
        <taxon>Alphaproteobacteria</taxon>
        <taxon>Acetobacterales</taxon>
        <taxon>Acetobacteraceae</taxon>
        <taxon>Komagataeibacter</taxon>
    </lineage>
</organism>
<dbReference type="KEGG" id="ksc:CD178_00535"/>
<keyword evidence="2" id="KW-1185">Reference proteome</keyword>
<gene>
    <name evidence="1" type="ORF">CD178_00535</name>
</gene>
<dbReference type="AlphaFoldDB" id="A0A347W908"/>
<sequence length="47" mass="4791">MGTSRIVHIPGSRARIGVQPVRVNHGVGLDPASDMTKPVSQGAGGLL</sequence>
<evidence type="ECO:0000313" key="2">
    <source>
        <dbReference type="Proteomes" id="UP000264120"/>
    </source>
</evidence>
<name>A0A347W908_9PROT</name>
<reference evidence="1 2" key="1">
    <citation type="submission" date="2017-08" db="EMBL/GenBank/DDBJ databases">
        <title>Complete genome sequence of Gluconacetobacter saccharivorans CV1 isolated from Fermented Vinegar.</title>
        <authorList>
            <person name="Kim S.-Y."/>
        </authorList>
    </citation>
    <scope>NUCLEOTIDE SEQUENCE [LARGE SCALE GENOMIC DNA]</scope>
    <source>
        <strain evidence="1 2">CV1</strain>
    </source>
</reference>
<dbReference type="EMBL" id="CP023036">
    <property type="protein sequence ID" value="AXY21351.1"/>
    <property type="molecule type" value="Genomic_DNA"/>
</dbReference>
<accession>A0A347W908</accession>